<feature type="region of interest" description="Disordered" evidence="1">
    <location>
        <begin position="16"/>
        <end position="60"/>
    </location>
</feature>
<proteinExistence type="predicted"/>
<feature type="compositionally biased region" description="Low complexity" evidence="1">
    <location>
        <begin position="46"/>
        <end position="60"/>
    </location>
</feature>
<keyword evidence="3" id="KW-1185">Reference proteome</keyword>
<dbReference type="Proteomes" id="UP000026962">
    <property type="component" value="Chromosome 9"/>
</dbReference>
<accession>A0A0E0LZX4</accession>
<reference evidence="2" key="2">
    <citation type="submission" date="2018-05" db="EMBL/GenBank/DDBJ databases">
        <title>OpunRS2 (Oryza punctata Reference Sequence Version 2).</title>
        <authorList>
            <person name="Zhang J."/>
            <person name="Kudrna D."/>
            <person name="Lee S."/>
            <person name="Talag J."/>
            <person name="Welchert J."/>
            <person name="Wing R.A."/>
        </authorList>
    </citation>
    <scope>NUCLEOTIDE SEQUENCE [LARGE SCALE GENOMIC DNA]</scope>
</reference>
<name>A0A0E0LZX4_ORYPU</name>
<dbReference type="EnsemblPlants" id="OPUNC09G05220.1">
    <property type="protein sequence ID" value="OPUNC09G05220.1"/>
    <property type="gene ID" value="OPUNC09G05220"/>
</dbReference>
<organism evidence="2">
    <name type="scientific">Oryza punctata</name>
    <name type="common">Red rice</name>
    <dbReference type="NCBI Taxonomy" id="4537"/>
    <lineage>
        <taxon>Eukaryota</taxon>
        <taxon>Viridiplantae</taxon>
        <taxon>Streptophyta</taxon>
        <taxon>Embryophyta</taxon>
        <taxon>Tracheophyta</taxon>
        <taxon>Spermatophyta</taxon>
        <taxon>Magnoliopsida</taxon>
        <taxon>Liliopsida</taxon>
        <taxon>Poales</taxon>
        <taxon>Poaceae</taxon>
        <taxon>BOP clade</taxon>
        <taxon>Oryzoideae</taxon>
        <taxon>Oryzeae</taxon>
        <taxon>Oryzinae</taxon>
        <taxon>Oryza</taxon>
    </lineage>
</organism>
<dbReference type="HOGENOM" id="CLU_2945787_0_0_1"/>
<dbReference type="AlphaFoldDB" id="A0A0E0LZX4"/>
<protein>
    <submittedName>
        <fullName evidence="2">Uncharacterized protein</fullName>
    </submittedName>
</protein>
<evidence type="ECO:0000256" key="1">
    <source>
        <dbReference type="SAM" id="MobiDB-lite"/>
    </source>
</evidence>
<evidence type="ECO:0000313" key="2">
    <source>
        <dbReference type="EnsemblPlants" id="OPUNC09G05220.1"/>
    </source>
</evidence>
<reference evidence="2" key="1">
    <citation type="submission" date="2015-04" db="UniProtKB">
        <authorList>
            <consortium name="EnsemblPlants"/>
        </authorList>
    </citation>
    <scope>IDENTIFICATION</scope>
</reference>
<sequence length="60" mass="6232">MEMLLAYSSCCGKVWKPAATASRPPPAVLRRPEGQPVTVDVPHPRNPSAPAAQAPAGKVA</sequence>
<dbReference type="Gramene" id="OPUNC09G05220.1">
    <property type="protein sequence ID" value="OPUNC09G05220.1"/>
    <property type="gene ID" value="OPUNC09G05220"/>
</dbReference>
<evidence type="ECO:0000313" key="3">
    <source>
        <dbReference type="Proteomes" id="UP000026962"/>
    </source>
</evidence>